<organism evidence="2 3">
    <name type="scientific">Batrachochytrium salamandrivorans</name>
    <dbReference type="NCBI Taxonomy" id="1357716"/>
    <lineage>
        <taxon>Eukaryota</taxon>
        <taxon>Fungi</taxon>
        <taxon>Fungi incertae sedis</taxon>
        <taxon>Chytridiomycota</taxon>
        <taxon>Chytridiomycota incertae sedis</taxon>
        <taxon>Chytridiomycetes</taxon>
        <taxon>Rhizophydiales</taxon>
        <taxon>Rhizophydiales incertae sedis</taxon>
        <taxon>Batrachochytrium</taxon>
    </lineage>
</organism>
<comment type="caution">
    <text evidence="2">The sequence shown here is derived from an EMBL/GenBank/DDBJ whole genome shotgun (WGS) entry which is preliminary data.</text>
</comment>
<dbReference type="InterPro" id="IPR032675">
    <property type="entry name" value="LRR_dom_sf"/>
</dbReference>
<sequence length="496" mass="52961">MSTAAVASIPIYSDGHDVAQDNLYKEEIKDSEKRLGSALGIPDEPLGIQLTNDVATAPVGRPNSKVNRAMALGATAKKPPTSGRRNTPMGAAGKGGMSTSATTRNMNKKGVSQQGTHSQSVSSTYAAPLTDTIAELGAEEDLAAEGQSNRDPQGKILNPPEDPFKLIEDEEMSGDSDLDIDDIINQKESQNPYAHACKSLGVVPVSYILDRINQQEIIMPHHGIGIRGAQALAHVLKLNTTLVRLDLTNNSIKNGGVYIGSSLKANRTLTHLNLSDNQMGPESGKAIATMIADNTSLTTVLLRGNNLGDKEASYISDALKQNSTLEVLDLSYNQIGNLGGLALGVALVANETLRDLNVSWNEMRSRGIGALLTGAKDNISLIYLNIRNNGIGENGAAVNQFLARNTTVTTLDIGFTRCDDPSMIAIAKAIEANHSLVTFNISGNPISDDVAQVILKAVTTSKIKRLIMQNVRVSSKTQTRINELNKERNGSFQILT</sequence>
<dbReference type="EMBL" id="JAFCIX010000010">
    <property type="protein sequence ID" value="KAH6601384.1"/>
    <property type="molecule type" value="Genomic_DNA"/>
</dbReference>
<feature type="region of interest" description="Disordered" evidence="1">
    <location>
        <begin position="143"/>
        <end position="163"/>
    </location>
</feature>
<dbReference type="InterPro" id="IPR052394">
    <property type="entry name" value="LRR-containing"/>
</dbReference>
<protein>
    <submittedName>
        <fullName evidence="2">Uncharacterized protein</fullName>
    </submittedName>
</protein>
<name>A0ABQ8FNJ6_9FUNG</name>
<dbReference type="Proteomes" id="UP001648503">
    <property type="component" value="Unassembled WGS sequence"/>
</dbReference>
<dbReference type="Pfam" id="PF13516">
    <property type="entry name" value="LRR_6"/>
    <property type="match status" value="7"/>
</dbReference>
<dbReference type="SMART" id="SM00368">
    <property type="entry name" value="LRR_RI"/>
    <property type="match status" value="8"/>
</dbReference>
<evidence type="ECO:0000313" key="2">
    <source>
        <dbReference type="EMBL" id="KAH6601384.1"/>
    </source>
</evidence>
<dbReference type="PANTHER" id="PTHR24114:SF2">
    <property type="entry name" value="F-BOX DOMAIN-CONTAINING PROTEIN-RELATED"/>
    <property type="match status" value="1"/>
</dbReference>
<dbReference type="InterPro" id="IPR001611">
    <property type="entry name" value="Leu-rich_rpt"/>
</dbReference>
<keyword evidence="3" id="KW-1185">Reference proteome</keyword>
<feature type="compositionally biased region" description="Polar residues" evidence="1">
    <location>
        <begin position="97"/>
        <end position="123"/>
    </location>
</feature>
<dbReference type="SUPFAM" id="SSF52047">
    <property type="entry name" value="RNI-like"/>
    <property type="match status" value="1"/>
</dbReference>
<feature type="region of interest" description="Disordered" evidence="1">
    <location>
        <begin position="76"/>
        <end position="123"/>
    </location>
</feature>
<proteinExistence type="predicted"/>
<accession>A0ABQ8FNJ6</accession>
<evidence type="ECO:0000256" key="1">
    <source>
        <dbReference type="SAM" id="MobiDB-lite"/>
    </source>
</evidence>
<evidence type="ECO:0000313" key="3">
    <source>
        <dbReference type="Proteomes" id="UP001648503"/>
    </source>
</evidence>
<dbReference type="Gene3D" id="3.80.10.10">
    <property type="entry name" value="Ribonuclease Inhibitor"/>
    <property type="match status" value="3"/>
</dbReference>
<reference evidence="2 3" key="1">
    <citation type="submission" date="2021-02" db="EMBL/GenBank/DDBJ databases">
        <title>Variation within the Batrachochytrium salamandrivorans European outbreak.</title>
        <authorList>
            <person name="Kelly M."/>
            <person name="Pasmans F."/>
            <person name="Shea T.P."/>
            <person name="Munoz J.F."/>
            <person name="Carranza S."/>
            <person name="Cuomo C.A."/>
            <person name="Martel A."/>
        </authorList>
    </citation>
    <scope>NUCLEOTIDE SEQUENCE [LARGE SCALE GENOMIC DNA]</scope>
    <source>
        <strain evidence="2 3">AMFP18/2</strain>
    </source>
</reference>
<gene>
    <name evidence="2" type="ORF">BASA50_001654</name>
</gene>
<dbReference type="PROSITE" id="PS51450">
    <property type="entry name" value="LRR"/>
    <property type="match status" value="1"/>
</dbReference>
<dbReference type="PANTHER" id="PTHR24114">
    <property type="entry name" value="LEUCINE RICH REPEAT FAMILY PROTEIN"/>
    <property type="match status" value="1"/>
</dbReference>